<evidence type="ECO:0000256" key="1">
    <source>
        <dbReference type="SAM" id="MobiDB-lite"/>
    </source>
</evidence>
<protein>
    <submittedName>
        <fullName evidence="2">Uncharacterized protein</fullName>
    </submittedName>
</protein>
<gene>
    <name evidence="2" type="ORF">AVEN_127787_1</name>
</gene>
<organism evidence="2 3">
    <name type="scientific">Araneus ventricosus</name>
    <name type="common">Orbweaver spider</name>
    <name type="synonym">Epeira ventricosa</name>
    <dbReference type="NCBI Taxonomy" id="182803"/>
    <lineage>
        <taxon>Eukaryota</taxon>
        <taxon>Metazoa</taxon>
        <taxon>Ecdysozoa</taxon>
        <taxon>Arthropoda</taxon>
        <taxon>Chelicerata</taxon>
        <taxon>Arachnida</taxon>
        <taxon>Araneae</taxon>
        <taxon>Araneomorphae</taxon>
        <taxon>Entelegynae</taxon>
        <taxon>Araneoidea</taxon>
        <taxon>Araneidae</taxon>
        <taxon>Araneus</taxon>
    </lineage>
</organism>
<dbReference type="EMBL" id="BGPR01000402">
    <property type="protein sequence ID" value="GBM18328.1"/>
    <property type="molecule type" value="Genomic_DNA"/>
</dbReference>
<comment type="caution">
    <text evidence="2">The sequence shown here is derived from an EMBL/GenBank/DDBJ whole genome shotgun (WGS) entry which is preliminary data.</text>
</comment>
<reference evidence="2 3" key="1">
    <citation type="journal article" date="2019" name="Sci. Rep.">
        <title>Orb-weaving spider Araneus ventricosus genome elucidates the spidroin gene catalogue.</title>
        <authorList>
            <person name="Kono N."/>
            <person name="Nakamura H."/>
            <person name="Ohtoshi R."/>
            <person name="Moran D.A.P."/>
            <person name="Shinohara A."/>
            <person name="Yoshida Y."/>
            <person name="Fujiwara M."/>
            <person name="Mori M."/>
            <person name="Tomita M."/>
            <person name="Arakawa K."/>
        </authorList>
    </citation>
    <scope>NUCLEOTIDE SEQUENCE [LARGE SCALE GENOMIC DNA]</scope>
</reference>
<name>A0A4Y2DR91_ARAVE</name>
<accession>A0A4Y2DR91</accession>
<dbReference type="Proteomes" id="UP000499080">
    <property type="component" value="Unassembled WGS sequence"/>
</dbReference>
<proteinExistence type="predicted"/>
<evidence type="ECO:0000313" key="2">
    <source>
        <dbReference type="EMBL" id="GBM18328.1"/>
    </source>
</evidence>
<dbReference type="AlphaFoldDB" id="A0A4Y2DR91"/>
<feature type="region of interest" description="Disordered" evidence="1">
    <location>
        <begin position="30"/>
        <end position="63"/>
    </location>
</feature>
<sequence length="79" mass="8748">MENLIIMKNIVHNFATRSIDGAATPTETLDVTEDRVRRKVRSDEERQALESETSTAFSSLEGEIPDLNVQQLTAKGGQS</sequence>
<feature type="compositionally biased region" description="Basic and acidic residues" evidence="1">
    <location>
        <begin position="32"/>
        <end position="49"/>
    </location>
</feature>
<keyword evidence="3" id="KW-1185">Reference proteome</keyword>
<evidence type="ECO:0000313" key="3">
    <source>
        <dbReference type="Proteomes" id="UP000499080"/>
    </source>
</evidence>